<evidence type="ECO:0000313" key="4">
    <source>
        <dbReference type="Proteomes" id="UP000248044"/>
    </source>
</evidence>
<dbReference type="KEGG" id="abri:DFR85_09725"/>
<feature type="domain" description="Putative heavy-metal chelation" evidence="1">
    <location>
        <begin position="96"/>
        <end position="219"/>
    </location>
</feature>
<accession>A0A2U9IFM7</accession>
<evidence type="ECO:0008006" key="5">
    <source>
        <dbReference type="Google" id="ProtNLM"/>
    </source>
</evidence>
<dbReference type="Gene3D" id="3.30.390.100">
    <property type="match status" value="1"/>
</dbReference>
<name>A0A2U9IFM7_9CREN</name>
<dbReference type="SUPFAM" id="SSF159713">
    <property type="entry name" value="Dhaf3308-like"/>
    <property type="match status" value="1"/>
</dbReference>
<keyword evidence="4" id="KW-1185">Reference proteome</keyword>
<sequence>MILDEIIEELSYELKQRKIINLCVGIAYTSVILDNQTIGISHTIPDGEVENAGEIIGKNAYEIAKDIDNPIKRSISLAILNSIGSKNLEQGDPITLFSGNKLCIFGYQPYINSSNFKQTIAYDFSQDTELTPFSEYNGEICDTAVIFGSALVLGVTEKILKNLKAEHIILSGVSSVEAPATLKKYGFEIVGKVLPVDNYRVFRTICEGGGARQLNKYIIKGFRRI</sequence>
<protein>
    <recommendedName>
        <fullName evidence="5">Heavy-metal chelation domain-containing protein</fullName>
    </recommendedName>
</protein>
<dbReference type="Pfam" id="PF04016">
    <property type="entry name" value="DUF364"/>
    <property type="match status" value="1"/>
</dbReference>
<organism evidence="3 4">
    <name type="scientific">Acidianus brierleyi</name>
    <dbReference type="NCBI Taxonomy" id="41673"/>
    <lineage>
        <taxon>Archaea</taxon>
        <taxon>Thermoproteota</taxon>
        <taxon>Thermoprotei</taxon>
        <taxon>Sulfolobales</taxon>
        <taxon>Sulfolobaceae</taxon>
        <taxon>Acidianus</taxon>
    </lineage>
</organism>
<dbReference type="InterPro" id="IPR025251">
    <property type="entry name" value="DUF4213"/>
</dbReference>
<gene>
    <name evidence="3" type="ORF">DFR85_09725</name>
</gene>
<dbReference type="InterPro" id="IPR007161">
    <property type="entry name" value="DUF364"/>
</dbReference>
<dbReference type="EMBL" id="CP029289">
    <property type="protein sequence ID" value="AWR94833.1"/>
    <property type="molecule type" value="Genomic_DNA"/>
</dbReference>
<dbReference type="Proteomes" id="UP000248044">
    <property type="component" value="Chromosome"/>
</dbReference>
<dbReference type="AlphaFoldDB" id="A0A2U9IFM7"/>
<evidence type="ECO:0000313" key="3">
    <source>
        <dbReference type="EMBL" id="AWR94833.1"/>
    </source>
</evidence>
<evidence type="ECO:0000259" key="1">
    <source>
        <dbReference type="Pfam" id="PF04016"/>
    </source>
</evidence>
<feature type="domain" description="DUF4213" evidence="2">
    <location>
        <begin position="7"/>
        <end position="83"/>
    </location>
</feature>
<dbReference type="Pfam" id="PF13938">
    <property type="entry name" value="DUF4213"/>
    <property type="match status" value="1"/>
</dbReference>
<dbReference type="OrthoDB" id="36516at2157"/>
<dbReference type="Gene3D" id="3.40.50.11590">
    <property type="match status" value="1"/>
</dbReference>
<evidence type="ECO:0000259" key="2">
    <source>
        <dbReference type="Pfam" id="PF13938"/>
    </source>
</evidence>
<dbReference type="RefSeq" id="WP_110270714.1">
    <property type="nucleotide sequence ID" value="NZ_CP029289.2"/>
</dbReference>
<proteinExistence type="predicted"/>
<dbReference type="GeneID" id="36832435"/>
<reference evidence="3 4" key="1">
    <citation type="submission" date="2018-05" db="EMBL/GenBank/DDBJ databases">
        <title>Complete Genome Sequences of Extremely Thermoacidophilic, Metal-Mobilizing Type-Strain Members of the Archaeal Family Sulfolobaceae: Acidianus brierleyi DSM-1651T, Acidianus sulfidivorans DSM-18786T, Metallosphaera hakonensis DSM-7519T, and Metallosphaera prunae DSM-10039T.</title>
        <authorList>
            <person name="Counts J.A."/>
            <person name="Kelly R.M."/>
        </authorList>
    </citation>
    <scope>NUCLEOTIDE SEQUENCE [LARGE SCALE GENOMIC DNA]</scope>
    <source>
        <strain evidence="3 4">DSM 1651</strain>
    </source>
</reference>